<keyword evidence="6" id="KW-0732">Signal</keyword>
<keyword evidence="8" id="KW-1185">Reference proteome</keyword>
<dbReference type="Pfam" id="PF04145">
    <property type="entry name" value="Ctr"/>
    <property type="match status" value="1"/>
</dbReference>
<reference evidence="8" key="1">
    <citation type="journal article" date="2014" name="Proc. Natl. Acad. Sci. U.S.A.">
        <title>Extensive sampling of basidiomycete genomes demonstrates inadequacy of the white-rot/brown-rot paradigm for wood decay fungi.</title>
        <authorList>
            <person name="Riley R."/>
            <person name="Salamov A.A."/>
            <person name="Brown D.W."/>
            <person name="Nagy L.G."/>
            <person name="Floudas D."/>
            <person name="Held B.W."/>
            <person name="Levasseur A."/>
            <person name="Lombard V."/>
            <person name="Morin E."/>
            <person name="Otillar R."/>
            <person name="Lindquist E.A."/>
            <person name="Sun H."/>
            <person name="LaButti K.M."/>
            <person name="Schmutz J."/>
            <person name="Jabbour D."/>
            <person name="Luo H."/>
            <person name="Baker S.E."/>
            <person name="Pisabarro A.G."/>
            <person name="Walton J.D."/>
            <person name="Blanchette R.A."/>
            <person name="Henrissat B."/>
            <person name="Martin F."/>
            <person name="Cullen D."/>
            <person name="Hibbett D.S."/>
            <person name="Grigoriev I.V."/>
        </authorList>
    </citation>
    <scope>NUCLEOTIDE SEQUENCE [LARGE SCALE GENOMIC DNA]</scope>
    <source>
        <strain evidence="8">CBS 339.88</strain>
    </source>
</reference>
<feature type="transmembrane region" description="Helical" evidence="5">
    <location>
        <begin position="65"/>
        <end position="84"/>
    </location>
</feature>
<evidence type="ECO:0000256" key="5">
    <source>
        <dbReference type="RuleBase" id="RU367022"/>
    </source>
</evidence>
<dbReference type="InterPro" id="IPR007274">
    <property type="entry name" value="Cop_transporter"/>
</dbReference>
<evidence type="ECO:0000256" key="3">
    <source>
        <dbReference type="ARBA" id="ARBA00022989"/>
    </source>
</evidence>
<dbReference type="PANTHER" id="PTHR12483">
    <property type="entry name" value="SOLUTE CARRIER FAMILY 31 COPPER TRANSPORTERS"/>
    <property type="match status" value="1"/>
</dbReference>
<sequence length="187" mass="20431">MKPQFSPILLAFILNFLSPAVQADNGMDMSMDGAMALTGANMVPYLHFTPGDTLWFLGWVPKSKGAMVGTCIGLFLLALVDRWLASIRATAENYWRRRSQIILTNKLNASPVKQSSTTKLYVPRHVPPFILAHDVSRGVLHAGQATLGFAFMLVVMTYQASFIISIIVGLGVGETLFGRYISAASVH</sequence>
<keyword evidence="3 5" id="KW-1133">Transmembrane helix</keyword>
<keyword evidence="5" id="KW-0813">Transport</keyword>
<feature type="chain" id="PRO_5001648856" description="Copper transport protein" evidence="6">
    <location>
        <begin position="24"/>
        <end position="187"/>
    </location>
</feature>
<dbReference type="EMBL" id="KL142375">
    <property type="protein sequence ID" value="KDR77916.1"/>
    <property type="molecule type" value="Genomic_DNA"/>
</dbReference>
<dbReference type="GO" id="GO:0005375">
    <property type="term" value="F:copper ion transmembrane transporter activity"/>
    <property type="evidence" value="ECO:0007669"/>
    <property type="project" value="UniProtKB-UniRule"/>
</dbReference>
<feature type="transmembrane region" description="Helical" evidence="5">
    <location>
        <begin position="147"/>
        <end position="172"/>
    </location>
</feature>
<evidence type="ECO:0000256" key="2">
    <source>
        <dbReference type="ARBA" id="ARBA00022692"/>
    </source>
</evidence>
<dbReference type="Proteomes" id="UP000027222">
    <property type="component" value="Unassembled WGS sequence"/>
</dbReference>
<comment type="subcellular location">
    <subcellularLocation>
        <location evidence="1 5">Membrane</location>
        <topology evidence="1 5">Multi-pass membrane protein</topology>
    </subcellularLocation>
</comment>
<evidence type="ECO:0000256" key="4">
    <source>
        <dbReference type="ARBA" id="ARBA00023136"/>
    </source>
</evidence>
<dbReference type="OrthoDB" id="73901at2759"/>
<dbReference type="HOGENOM" id="CLU_090404_0_1_1"/>
<keyword evidence="5" id="KW-0406">Ion transport</keyword>
<evidence type="ECO:0000256" key="6">
    <source>
        <dbReference type="SAM" id="SignalP"/>
    </source>
</evidence>
<evidence type="ECO:0000256" key="1">
    <source>
        <dbReference type="ARBA" id="ARBA00004141"/>
    </source>
</evidence>
<keyword evidence="2 5" id="KW-0812">Transmembrane</keyword>
<evidence type="ECO:0000313" key="8">
    <source>
        <dbReference type="Proteomes" id="UP000027222"/>
    </source>
</evidence>
<dbReference type="PANTHER" id="PTHR12483:SF27">
    <property type="entry name" value="COPPER TRANSPORT PROTEIN CTR1"/>
    <property type="match status" value="1"/>
</dbReference>
<dbReference type="AlphaFoldDB" id="A0A067T471"/>
<protein>
    <recommendedName>
        <fullName evidence="5">Copper transport protein</fullName>
    </recommendedName>
</protein>
<keyword evidence="5" id="KW-0186">Copper</keyword>
<comment type="similarity">
    <text evidence="5">Belongs to the copper transporter (Ctr) (TC 1.A.56) family. SLC31A subfamily.</text>
</comment>
<proteinExistence type="inferred from homology"/>
<keyword evidence="5" id="KW-0187">Copper transport</keyword>
<accession>A0A067T471</accession>
<gene>
    <name evidence="7" type="ORF">GALMADRAFT_65303</name>
</gene>
<dbReference type="GO" id="GO:0005886">
    <property type="term" value="C:plasma membrane"/>
    <property type="evidence" value="ECO:0007669"/>
    <property type="project" value="TreeGrafter"/>
</dbReference>
<keyword evidence="4 5" id="KW-0472">Membrane</keyword>
<feature type="signal peptide" evidence="6">
    <location>
        <begin position="1"/>
        <end position="23"/>
    </location>
</feature>
<evidence type="ECO:0000313" key="7">
    <source>
        <dbReference type="EMBL" id="KDR77916.1"/>
    </source>
</evidence>
<dbReference type="STRING" id="685588.A0A067T471"/>
<name>A0A067T471_GALM3</name>
<organism evidence="7 8">
    <name type="scientific">Galerina marginata (strain CBS 339.88)</name>
    <dbReference type="NCBI Taxonomy" id="685588"/>
    <lineage>
        <taxon>Eukaryota</taxon>
        <taxon>Fungi</taxon>
        <taxon>Dikarya</taxon>
        <taxon>Basidiomycota</taxon>
        <taxon>Agaricomycotina</taxon>
        <taxon>Agaricomycetes</taxon>
        <taxon>Agaricomycetidae</taxon>
        <taxon>Agaricales</taxon>
        <taxon>Agaricineae</taxon>
        <taxon>Strophariaceae</taxon>
        <taxon>Galerina</taxon>
    </lineage>
</organism>